<reference evidence="1 2" key="1">
    <citation type="submission" date="2017-04" db="EMBL/GenBank/DDBJ databases">
        <title>Emergence of KPC-2-producing Citrobacter isolates from sediments of a Chinese river.</title>
        <authorList>
            <person name="Zheng B."/>
        </authorList>
    </citation>
    <scope>NUCLEOTIDE SEQUENCE [LARGE SCALE GENOMIC DNA]</scope>
    <source>
        <strain evidence="1 2">C191</strain>
    </source>
</reference>
<organism evidence="1 2">
    <name type="scientific">Citrobacter freundii</name>
    <dbReference type="NCBI Taxonomy" id="546"/>
    <lineage>
        <taxon>Bacteria</taxon>
        <taxon>Pseudomonadati</taxon>
        <taxon>Pseudomonadota</taxon>
        <taxon>Gammaproteobacteria</taxon>
        <taxon>Enterobacterales</taxon>
        <taxon>Enterobacteriaceae</taxon>
        <taxon>Citrobacter</taxon>
        <taxon>Citrobacter freundii complex</taxon>
    </lineage>
</organism>
<protein>
    <submittedName>
        <fullName evidence="1">Uncharacterized protein</fullName>
    </submittedName>
</protein>
<dbReference type="RefSeq" id="WP_088912249.1">
    <property type="nucleotide sequence ID" value="NZ_NEEZ01000083.1"/>
</dbReference>
<name>A0AA44NI64_CITFR</name>
<gene>
    <name evidence="1" type="ORF">B9P89_28710</name>
</gene>
<evidence type="ECO:0000313" key="1">
    <source>
        <dbReference type="EMBL" id="OYQ92530.1"/>
    </source>
</evidence>
<dbReference type="AlphaFoldDB" id="A0AA44NI64"/>
<sequence>MGFWDAVGKGAKMVGQGAVAVGKGMAEQAREASNLADEWAYKDKAFIYNKFKNGNSVEKMAAAKVAKQNGWKS</sequence>
<dbReference type="EMBL" id="NEFA01000080">
    <property type="protein sequence ID" value="OYQ92530.1"/>
    <property type="molecule type" value="Genomic_DNA"/>
</dbReference>
<dbReference type="Proteomes" id="UP000215827">
    <property type="component" value="Unassembled WGS sequence"/>
</dbReference>
<evidence type="ECO:0000313" key="2">
    <source>
        <dbReference type="Proteomes" id="UP000215827"/>
    </source>
</evidence>
<proteinExistence type="predicted"/>
<accession>A0AA44NI64</accession>
<comment type="caution">
    <text evidence="1">The sequence shown here is derived from an EMBL/GenBank/DDBJ whole genome shotgun (WGS) entry which is preliminary data.</text>
</comment>